<dbReference type="EMBL" id="GBXM01095467">
    <property type="protein sequence ID" value="JAH13110.1"/>
    <property type="molecule type" value="Transcribed_RNA"/>
</dbReference>
<proteinExistence type="predicted"/>
<accession>A0A0E9Q9U1</accession>
<reference evidence="1" key="1">
    <citation type="submission" date="2014-11" db="EMBL/GenBank/DDBJ databases">
        <authorList>
            <person name="Amaro Gonzalez C."/>
        </authorList>
    </citation>
    <scope>NUCLEOTIDE SEQUENCE</scope>
</reference>
<evidence type="ECO:0000313" key="1">
    <source>
        <dbReference type="EMBL" id="JAH13110.1"/>
    </source>
</evidence>
<sequence length="23" mass="2645">MIVNMAYWGISLAINFTNCLIKE</sequence>
<name>A0A0E9Q9U1_ANGAN</name>
<reference evidence="1" key="2">
    <citation type="journal article" date="2015" name="Fish Shellfish Immunol.">
        <title>Early steps in the European eel (Anguilla anguilla)-Vibrio vulnificus interaction in the gills: Role of the RtxA13 toxin.</title>
        <authorList>
            <person name="Callol A."/>
            <person name="Pajuelo D."/>
            <person name="Ebbesson L."/>
            <person name="Teles M."/>
            <person name="MacKenzie S."/>
            <person name="Amaro C."/>
        </authorList>
    </citation>
    <scope>NUCLEOTIDE SEQUENCE</scope>
</reference>
<organism evidence="1">
    <name type="scientific">Anguilla anguilla</name>
    <name type="common">European freshwater eel</name>
    <name type="synonym">Muraena anguilla</name>
    <dbReference type="NCBI Taxonomy" id="7936"/>
    <lineage>
        <taxon>Eukaryota</taxon>
        <taxon>Metazoa</taxon>
        <taxon>Chordata</taxon>
        <taxon>Craniata</taxon>
        <taxon>Vertebrata</taxon>
        <taxon>Euteleostomi</taxon>
        <taxon>Actinopterygii</taxon>
        <taxon>Neopterygii</taxon>
        <taxon>Teleostei</taxon>
        <taxon>Anguilliformes</taxon>
        <taxon>Anguillidae</taxon>
        <taxon>Anguilla</taxon>
    </lineage>
</organism>
<protein>
    <submittedName>
        <fullName evidence="1">Uncharacterized protein</fullName>
    </submittedName>
</protein>
<dbReference type="AlphaFoldDB" id="A0A0E9Q9U1"/>